<protein>
    <submittedName>
        <fullName evidence="3">Uncharacterized protein</fullName>
    </submittedName>
</protein>
<evidence type="ECO:0000256" key="1">
    <source>
        <dbReference type="SAM" id="Phobius"/>
    </source>
</evidence>
<dbReference type="EMBL" id="HACG01044005">
    <property type="protein sequence ID" value="CEK90870.1"/>
    <property type="molecule type" value="Transcribed_RNA"/>
</dbReference>
<sequence>MASTIQQISLDIFIAMVCSVYDWASHFLHRLLLIYNLILAYMKDKMSLSAFVTHTHLYQM</sequence>
<dbReference type="AlphaFoldDB" id="A0A0B7BDB2"/>
<keyword evidence="1" id="KW-1133">Transmembrane helix</keyword>
<feature type="transmembrane region" description="Helical" evidence="1">
    <location>
        <begin position="12"/>
        <end position="38"/>
    </location>
</feature>
<evidence type="ECO:0000313" key="3">
    <source>
        <dbReference type="EMBL" id="CEK90872.1"/>
    </source>
</evidence>
<keyword evidence="1" id="KW-0812">Transmembrane</keyword>
<proteinExistence type="predicted"/>
<accession>A0A0B7BDB2</accession>
<reference evidence="3" key="1">
    <citation type="submission" date="2014-12" db="EMBL/GenBank/DDBJ databases">
        <title>Insight into the proteome of Arion vulgaris.</title>
        <authorList>
            <person name="Aradska J."/>
            <person name="Bulat T."/>
            <person name="Smidak R."/>
            <person name="Sarate P."/>
            <person name="Gangsoo J."/>
            <person name="Sialana F."/>
            <person name="Bilban M."/>
            <person name="Lubec G."/>
        </authorList>
    </citation>
    <scope>NUCLEOTIDE SEQUENCE</scope>
    <source>
        <tissue evidence="3">Skin</tissue>
    </source>
</reference>
<organism evidence="3">
    <name type="scientific">Arion vulgaris</name>
    <dbReference type="NCBI Taxonomy" id="1028688"/>
    <lineage>
        <taxon>Eukaryota</taxon>
        <taxon>Metazoa</taxon>
        <taxon>Spiralia</taxon>
        <taxon>Lophotrochozoa</taxon>
        <taxon>Mollusca</taxon>
        <taxon>Gastropoda</taxon>
        <taxon>Heterobranchia</taxon>
        <taxon>Euthyneura</taxon>
        <taxon>Panpulmonata</taxon>
        <taxon>Eupulmonata</taxon>
        <taxon>Stylommatophora</taxon>
        <taxon>Helicina</taxon>
        <taxon>Arionoidea</taxon>
        <taxon>Arionidae</taxon>
        <taxon>Arion</taxon>
    </lineage>
</organism>
<evidence type="ECO:0000313" key="2">
    <source>
        <dbReference type="EMBL" id="CEK90870.1"/>
    </source>
</evidence>
<gene>
    <name evidence="3" type="primary">ORF179607</name>
    <name evidence="2" type="synonym">ORF179605</name>
</gene>
<name>A0A0B7BDB2_9EUPU</name>
<dbReference type="EMBL" id="HACG01044007">
    <property type="protein sequence ID" value="CEK90872.1"/>
    <property type="molecule type" value="Transcribed_RNA"/>
</dbReference>
<keyword evidence="1" id="KW-0472">Membrane</keyword>